<evidence type="ECO:0000313" key="2">
    <source>
        <dbReference type="EMBL" id="GGI75781.1"/>
    </source>
</evidence>
<organism evidence="2 5">
    <name type="scientific">Deinococcus wulumuqiensis</name>
    <dbReference type="NCBI Taxonomy" id="980427"/>
    <lineage>
        <taxon>Bacteria</taxon>
        <taxon>Thermotogati</taxon>
        <taxon>Deinococcota</taxon>
        <taxon>Deinococci</taxon>
        <taxon>Deinococcales</taxon>
        <taxon>Deinococcaceae</taxon>
        <taxon>Deinococcus</taxon>
    </lineage>
</organism>
<accession>A0AAV4K3H3</accession>
<keyword evidence="4" id="KW-1185">Reference proteome</keyword>
<feature type="compositionally biased region" description="Low complexity" evidence="1">
    <location>
        <begin position="208"/>
        <end position="225"/>
    </location>
</feature>
<name>A0AAV4K3H3_9DEIO</name>
<feature type="region of interest" description="Disordered" evidence="1">
    <location>
        <begin position="208"/>
        <end position="249"/>
    </location>
</feature>
<dbReference type="EMBL" id="BMLZ01000003">
    <property type="protein sequence ID" value="GGP28759.1"/>
    <property type="molecule type" value="Genomic_DNA"/>
</dbReference>
<dbReference type="EMBL" id="BMMA01000004">
    <property type="protein sequence ID" value="GGI75781.1"/>
    <property type="molecule type" value="Genomic_DNA"/>
</dbReference>
<evidence type="ECO:0000313" key="3">
    <source>
        <dbReference type="EMBL" id="GGP28759.1"/>
    </source>
</evidence>
<reference evidence="3" key="1">
    <citation type="journal article" date="2014" name="Int. J. Syst. Evol. Microbiol.">
        <title>Complete genome of a new Firmicutes species belonging to the dominant human colonic microbiota ('Ruminococcus bicirculans') reveals two chromosomes and a selective capacity to utilize plant glucans.</title>
        <authorList>
            <consortium name="NISC Comparative Sequencing Program"/>
            <person name="Wegmann U."/>
            <person name="Louis P."/>
            <person name="Goesmann A."/>
            <person name="Henrissat B."/>
            <person name="Duncan S.H."/>
            <person name="Flint H.J."/>
        </authorList>
    </citation>
    <scope>NUCLEOTIDE SEQUENCE</scope>
    <source>
        <strain evidence="3">CGMCC 1.8884</strain>
    </source>
</reference>
<dbReference type="Proteomes" id="UP000652720">
    <property type="component" value="Unassembled WGS sequence"/>
</dbReference>
<dbReference type="GeneID" id="59164516"/>
<evidence type="ECO:0000313" key="4">
    <source>
        <dbReference type="Proteomes" id="UP000630135"/>
    </source>
</evidence>
<dbReference type="RefSeq" id="WP_152423421.1">
    <property type="nucleotide sequence ID" value="NZ_BMLZ01000003.1"/>
</dbReference>
<feature type="region of interest" description="Disordered" evidence="1">
    <location>
        <begin position="1"/>
        <end position="29"/>
    </location>
</feature>
<gene>
    <name evidence="3" type="ORF">GCM10008021_04100</name>
    <name evidence="2" type="ORF">GCM10010914_07430</name>
</gene>
<reference evidence="2" key="4">
    <citation type="submission" date="2023-08" db="EMBL/GenBank/DDBJ databases">
        <authorList>
            <person name="Sun Q."/>
            <person name="Zhou Y."/>
        </authorList>
    </citation>
    <scope>NUCLEOTIDE SEQUENCE</scope>
    <source>
        <strain evidence="3">CGMCC 1.8884</strain>
        <strain evidence="2">CGMCC 1.8885</strain>
    </source>
</reference>
<reference evidence="2" key="2">
    <citation type="journal article" date="2014" name="Int. J. Syst. Evol. Microbiol.">
        <title>Complete genome sequence of Corynebacterium casei LMG S-19264T (=DSM 44701T), isolated from a smear-ripened cheese.</title>
        <authorList>
            <consortium name="US DOE Joint Genome Institute (JGI-PGF)"/>
            <person name="Walter F."/>
            <person name="Albersmeier A."/>
            <person name="Kalinowski J."/>
            <person name="Ruckert C."/>
        </authorList>
    </citation>
    <scope>NUCLEOTIDE SEQUENCE</scope>
    <source>
        <strain evidence="2">CGMCC 1.8885</strain>
    </source>
</reference>
<proteinExistence type="predicted"/>
<dbReference type="AlphaFoldDB" id="A0AAV4K3H3"/>
<feature type="compositionally biased region" description="Low complexity" evidence="1">
    <location>
        <begin position="14"/>
        <end position="29"/>
    </location>
</feature>
<dbReference type="NCBIfam" id="TIGR01451">
    <property type="entry name" value="B_ant_repeat"/>
    <property type="match status" value="1"/>
</dbReference>
<evidence type="ECO:0000313" key="5">
    <source>
        <dbReference type="Proteomes" id="UP000652720"/>
    </source>
</evidence>
<evidence type="ECO:0000256" key="1">
    <source>
        <dbReference type="SAM" id="MobiDB-lite"/>
    </source>
</evidence>
<protein>
    <recommendedName>
        <fullName evidence="6">DUF11 domain-containing protein</fullName>
    </recommendedName>
</protein>
<dbReference type="Proteomes" id="UP000630135">
    <property type="component" value="Unassembled WGS sequence"/>
</dbReference>
<reference evidence="4" key="3">
    <citation type="journal article" date="2019" name="Int. J. Syst. Evol. Microbiol.">
        <title>The Global Catalogue of Microorganisms (GCM) 10K type strain sequencing project: providing services to taxonomists for standard genome sequencing and annotation.</title>
        <authorList>
            <consortium name="The Broad Institute Genomics Platform"/>
            <consortium name="The Broad Institute Genome Sequencing Center for Infectious Disease"/>
            <person name="Wu L."/>
            <person name="Ma J."/>
        </authorList>
    </citation>
    <scope>NUCLEOTIDE SEQUENCE [LARGE SCALE GENOMIC DNA]</scope>
    <source>
        <strain evidence="4">CGMCC 1.8884</strain>
    </source>
</reference>
<dbReference type="InterPro" id="IPR047589">
    <property type="entry name" value="DUF11_rpt"/>
</dbReference>
<evidence type="ECO:0008006" key="6">
    <source>
        <dbReference type="Google" id="ProtNLM"/>
    </source>
</evidence>
<sequence length="249" mass="25172">MTYEFPDSSDVVQGGSSASTTTTTATNTGGLDIATVDSSAIPAGTTGITATVDSGSSELLILHSLVLEANISGANVRTAKSVVSGITTATVNTALDFLIKVDNAQGSTEALQVVTVDTLPKGLTYNSTQISYDGGATWATLSGVTASKNTTTGVTTVTFPAIRRLDPDGKVWGGTGTVATQLGSQGVQYRVNVTADGSALNRLTNSVRASSQSSEANSADNASSADINVTTAAEGPVPNVTDWPDTDSD</sequence>
<comment type="caution">
    <text evidence="2">The sequence shown here is derived from an EMBL/GenBank/DDBJ whole genome shotgun (WGS) entry which is preliminary data.</text>
</comment>